<evidence type="ECO:0000313" key="2">
    <source>
        <dbReference type="Proteomes" id="UP000075714"/>
    </source>
</evidence>
<sequence>MTLILRSVGGADDSAALFGANPLHTLSLMEAPAVQRLRWELLEQLAASVPAVGCSGDTPRGSVAALAVAAFMAAVTAAAVSLEPRSRGYGRSCWSMTP</sequence>
<reference evidence="2" key="1">
    <citation type="journal article" date="2016" name="Nat. Commun.">
        <title>The Gonium pectorale genome demonstrates co-option of cell cycle regulation during the evolution of multicellularity.</title>
        <authorList>
            <person name="Hanschen E.R."/>
            <person name="Marriage T.N."/>
            <person name="Ferris P.J."/>
            <person name="Hamaji T."/>
            <person name="Toyoda A."/>
            <person name="Fujiyama A."/>
            <person name="Neme R."/>
            <person name="Noguchi H."/>
            <person name="Minakuchi Y."/>
            <person name="Suzuki M."/>
            <person name="Kawai-Toyooka H."/>
            <person name="Smith D.R."/>
            <person name="Sparks H."/>
            <person name="Anderson J."/>
            <person name="Bakaric R."/>
            <person name="Luria V."/>
            <person name="Karger A."/>
            <person name="Kirschner M.W."/>
            <person name="Durand P.M."/>
            <person name="Michod R.E."/>
            <person name="Nozaki H."/>
            <person name="Olson B.J."/>
        </authorList>
    </citation>
    <scope>NUCLEOTIDE SEQUENCE [LARGE SCALE GENOMIC DNA]</scope>
    <source>
        <strain evidence="2">NIES-2863</strain>
    </source>
</reference>
<comment type="caution">
    <text evidence="1">The sequence shown here is derived from an EMBL/GenBank/DDBJ whole genome shotgun (WGS) entry which is preliminary data.</text>
</comment>
<gene>
    <name evidence="1" type="ORF">GPECTOR_4g880</name>
</gene>
<protein>
    <submittedName>
        <fullName evidence="1">Uncharacterized protein</fullName>
    </submittedName>
</protein>
<keyword evidence="2" id="KW-1185">Reference proteome</keyword>
<dbReference type="Proteomes" id="UP000075714">
    <property type="component" value="Unassembled WGS sequence"/>
</dbReference>
<proteinExistence type="predicted"/>
<accession>A0A150GY97</accession>
<name>A0A150GY97_GONPE</name>
<dbReference type="EMBL" id="LSYV01000005">
    <property type="protein sequence ID" value="KXZ54809.1"/>
    <property type="molecule type" value="Genomic_DNA"/>
</dbReference>
<evidence type="ECO:0000313" key="1">
    <source>
        <dbReference type="EMBL" id="KXZ54809.1"/>
    </source>
</evidence>
<dbReference type="AlphaFoldDB" id="A0A150GY97"/>
<organism evidence="1 2">
    <name type="scientific">Gonium pectorale</name>
    <name type="common">Green alga</name>
    <dbReference type="NCBI Taxonomy" id="33097"/>
    <lineage>
        <taxon>Eukaryota</taxon>
        <taxon>Viridiplantae</taxon>
        <taxon>Chlorophyta</taxon>
        <taxon>core chlorophytes</taxon>
        <taxon>Chlorophyceae</taxon>
        <taxon>CS clade</taxon>
        <taxon>Chlamydomonadales</taxon>
        <taxon>Volvocaceae</taxon>
        <taxon>Gonium</taxon>
    </lineage>
</organism>